<evidence type="ECO:0000313" key="5">
    <source>
        <dbReference type="EMBL" id="TPX10368.1"/>
    </source>
</evidence>
<keyword evidence="2" id="KW-0539">Nucleus</keyword>
<dbReference type="STRING" id="1093900.A0A507B054"/>
<dbReference type="Pfam" id="PF00172">
    <property type="entry name" value="Zn_clus"/>
    <property type="match status" value="1"/>
</dbReference>
<organism evidence="5 6">
    <name type="scientific">Thyridium curvatum</name>
    <dbReference type="NCBI Taxonomy" id="1093900"/>
    <lineage>
        <taxon>Eukaryota</taxon>
        <taxon>Fungi</taxon>
        <taxon>Dikarya</taxon>
        <taxon>Ascomycota</taxon>
        <taxon>Pezizomycotina</taxon>
        <taxon>Sordariomycetes</taxon>
        <taxon>Sordariomycetidae</taxon>
        <taxon>Thyridiales</taxon>
        <taxon>Thyridiaceae</taxon>
        <taxon>Thyridium</taxon>
    </lineage>
</organism>
<feature type="domain" description="Zn(2)-C6 fungal-type" evidence="4">
    <location>
        <begin position="41"/>
        <end position="72"/>
    </location>
</feature>
<gene>
    <name evidence="5" type="ORF">E0L32_008773</name>
</gene>
<evidence type="ECO:0000259" key="4">
    <source>
        <dbReference type="PROSITE" id="PS50048"/>
    </source>
</evidence>
<dbReference type="Proteomes" id="UP000319257">
    <property type="component" value="Unassembled WGS sequence"/>
</dbReference>
<reference evidence="5 6" key="1">
    <citation type="submission" date="2019-06" db="EMBL/GenBank/DDBJ databases">
        <title>Draft genome sequence of the filamentous fungus Phialemoniopsis curvata isolated from diesel fuel.</title>
        <authorList>
            <person name="Varaljay V.A."/>
            <person name="Lyon W.J."/>
            <person name="Crouch A.L."/>
            <person name="Drake C.E."/>
            <person name="Hollomon J.M."/>
            <person name="Nadeau L.J."/>
            <person name="Nunn H.S."/>
            <person name="Stevenson B.S."/>
            <person name="Bojanowski C.L."/>
            <person name="Crookes-Goodson W.J."/>
        </authorList>
    </citation>
    <scope>NUCLEOTIDE SEQUENCE [LARGE SCALE GENOMIC DNA]</scope>
    <source>
        <strain evidence="5 6">D216</strain>
    </source>
</reference>
<dbReference type="EMBL" id="SKBQ01000059">
    <property type="protein sequence ID" value="TPX10368.1"/>
    <property type="molecule type" value="Genomic_DNA"/>
</dbReference>
<evidence type="ECO:0000313" key="6">
    <source>
        <dbReference type="Proteomes" id="UP000319257"/>
    </source>
</evidence>
<proteinExistence type="predicted"/>
<dbReference type="GO" id="GO:0000981">
    <property type="term" value="F:DNA-binding transcription factor activity, RNA polymerase II-specific"/>
    <property type="evidence" value="ECO:0007669"/>
    <property type="project" value="InterPro"/>
</dbReference>
<dbReference type="RefSeq" id="XP_030992079.1">
    <property type="nucleotide sequence ID" value="XM_031143664.1"/>
</dbReference>
<dbReference type="InterPro" id="IPR001138">
    <property type="entry name" value="Zn2Cys6_DnaBD"/>
</dbReference>
<accession>A0A507B054</accession>
<evidence type="ECO:0000256" key="2">
    <source>
        <dbReference type="ARBA" id="ARBA00023242"/>
    </source>
</evidence>
<dbReference type="GO" id="GO:0008270">
    <property type="term" value="F:zinc ion binding"/>
    <property type="evidence" value="ECO:0007669"/>
    <property type="project" value="InterPro"/>
</dbReference>
<dbReference type="PROSITE" id="PS50048">
    <property type="entry name" value="ZN2_CY6_FUNGAL_2"/>
    <property type="match status" value="1"/>
</dbReference>
<comment type="caution">
    <text evidence="5">The sequence shown here is derived from an EMBL/GenBank/DDBJ whole genome shotgun (WGS) entry which is preliminary data.</text>
</comment>
<dbReference type="GeneID" id="41976220"/>
<dbReference type="CDD" id="cd12148">
    <property type="entry name" value="fungal_TF_MHR"/>
    <property type="match status" value="1"/>
</dbReference>
<feature type="compositionally biased region" description="Basic and acidic residues" evidence="3">
    <location>
        <begin position="85"/>
        <end position="99"/>
    </location>
</feature>
<dbReference type="SMART" id="SM00066">
    <property type="entry name" value="GAL4"/>
    <property type="match status" value="1"/>
</dbReference>
<dbReference type="InterPro" id="IPR004507">
    <property type="entry name" value="UbiX-like"/>
</dbReference>
<evidence type="ECO:0000256" key="3">
    <source>
        <dbReference type="SAM" id="MobiDB-lite"/>
    </source>
</evidence>
<dbReference type="SUPFAM" id="SSF57701">
    <property type="entry name" value="Zn2/Cys6 DNA-binding domain"/>
    <property type="match status" value="1"/>
</dbReference>
<feature type="region of interest" description="Disordered" evidence="3">
    <location>
        <begin position="1"/>
        <end position="22"/>
    </location>
</feature>
<dbReference type="GO" id="GO:0006351">
    <property type="term" value="P:DNA-templated transcription"/>
    <property type="evidence" value="ECO:0007669"/>
    <property type="project" value="InterPro"/>
</dbReference>
<dbReference type="InterPro" id="IPR036864">
    <property type="entry name" value="Zn2-C6_fun-type_DNA-bd_sf"/>
</dbReference>
<evidence type="ECO:0000256" key="1">
    <source>
        <dbReference type="ARBA" id="ARBA00022723"/>
    </source>
</evidence>
<dbReference type="AlphaFoldDB" id="A0A507B054"/>
<protein>
    <recommendedName>
        <fullName evidence="4">Zn(2)-C6 fungal-type domain-containing protein</fullName>
    </recommendedName>
</protein>
<dbReference type="Gene3D" id="4.10.240.10">
    <property type="entry name" value="Zn(2)-C6 fungal-type DNA-binding domain"/>
    <property type="match status" value="1"/>
</dbReference>
<dbReference type="PANTHER" id="PTHR43374:SF1">
    <property type="entry name" value="FLAVIN PRENYLTRANSFERASE PAD1, MITOCHONDRIAL"/>
    <property type="match status" value="1"/>
</dbReference>
<dbReference type="Pfam" id="PF04082">
    <property type="entry name" value="Fungal_trans"/>
    <property type="match status" value="1"/>
</dbReference>
<feature type="compositionally biased region" description="Polar residues" evidence="3">
    <location>
        <begin position="125"/>
        <end position="143"/>
    </location>
</feature>
<keyword evidence="1" id="KW-0479">Metal-binding</keyword>
<dbReference type="InParanoid" id="A0A507B054"/>
<feature type="region of interest" description="Disordered" evidence="3">
    <location>
        <begin position="73"/>
        <end position="143"/>
    </location>
</feature>
<name>A0A507B054_9PEZI</name>
<sequence length="716" mass="79683">MEATCVVNDRPVLDDGSHHNGNHAKHPDQIACLIRAPQAKSCIPCRLRKVKCSGGQPCQTCIKRAHPQLCSYSPETSKQLRRSRARSERHNGSHRRSDLPSRALDLSPVSQSHPQRASSDHRGDSYSTCDNPNNAGGQDVTPQTARDNSVLALLSQASDQPAAALRPDVRSALGLRNSISANLFSESESLQSRWESLIKIIPRQSEILQLYPVYRNTAHLFNPIVARVDQFETSMFEYLQALDSGVFESPLCSSKKWADNASVDFIALLLATLSLGAHFLPQSSWGPEYSLQFLKRAFTALQLANYLFRPTHDNVQTLLLVGACLQNNGQSSAAWAMLGTTARLAQSLGLHQHESAQRMSRGERTLWWVQISSTPDTFSREERANARLQCYRRIIGWQDVLLCLCHDQRPIIHDQNIISVKDVSQPPQNLSFLGVMDGIVRAMLEALHTRESMTLERRAQLVDELDLYKGNALPHLQQFLPGASLQERSELFAMQMNMSFAISVLCRPALQISITHDNPLLLSLLRRAKQSLIDVCKAFLDFQAISIVPVRSWGMVHSALSSALLLSVIEETRQDPYVCDLQGRVLRVFSRHAQAVESAQRNGENQPEQQQWLSSGHMHALLTCQRALQAHHSTSLEGTQRAPAGVPVQAPLEPCLQPLMSANGAFFDSSSMIEDGLSFDFEWLNGESMQVSPMAQLDMILNEMNERPTAAGTRNS</sequence>
<dbReference type="PANTHER" id="PTHR43374">
    <property type="entry name" value="FLAVIN PRENYLTRANSFERASE"/>
    <property type="match status" value="1"/>
</dbReference>
<keyword evidence="6" id="KW-1185">Reference proteome</keyword>
<dbReference type="GO" id="GO:0016831">
    <property type="term" value="F:carboxy-lyase activity"/>
    <property type="evidence" value="ECO:0007669"/>
    <property type="project" value="TreeGrafter"/>
</dbReference>
<dbReference type="CDD" id="cd00067">
    <property type="entry name" value="GAL4"/>
    <property type="match status" value="1"/>
</dbReference>
<dbReference type="GO" id="GO:0003677">
    <property type="term" value="F:DNA binding"/>
    <property type="evidence" value="ECO:0007669"/>
    <property type="project" value="InterPro"/>
</dbReference>
<feature type="compositionally biased region" description="Polar residues" evidence="3">
    <location>
        <begin position="108"/>
        <end position="117"/>
    </location>
</feature>
<dbReference type="InterPro" id="IPR007219">
    <property type="entry name" value="XnlR_reg_dom"/>
</dbReference>
<dbReference type="OrthoDB" id="1747771at2759"/>
<dbReference type="PROSITE" id="PS00463">
    <property type="entry name" value="ZN2_CY6_FUNGAL_1"/>
    <property type="match status" value="1"/>
</dbReference>